<dbReference type="GO" id="GO:0005886">
    <property type="term" value="C:plasma membrane"/>
    <property type="evidence" value="ECO:0007669"/>
    <property type="project" value="TreeGrafter"/>
</dbReference>
<dbReference type="InterPro" id="IPR050445">
    <property type="entry name" value="Bact_polysacc_biosynth/exp"/>
</dbReference>
<dbReference type="PANTHER" id="PTHR32309:SF13">
    <property type="entry name" value="FERRIC ENTEROBACTIN TRANSPORT PROTEIN FEPE"/>
    <property type="match status" value="1"/>
</dbReference>
<keyword evidence="4" id="KW-0472">Membrane</keyword>
<dbReference type="InterPro" id="IPR005702">
    <property type="entry name" value="Wzc-like_C"/>
</dbReference>
<dbReference type="InterPro" id="IPR033756">
    <property type="entry name" value="YlxH/NBP35"/>
</dbReference>
<evidence type="ECO:0000256" key="3">
    <source>
        <dbReference type="SAM" id="MobiDB-lite"/>
    </source>
</evidence>
<keyword evidence="4" id="KW-1133">Transmembrane helix</keyword>
<evidence type="ECO:0000256" key="4">
    <source>
        <dbReference type="SAM" id="Phobius"/>
    </source>
</evidence>
<dbReference type="AlphaFoldDB" id="A0A853DGU7"/>
<feature type="compositionally biased region" description="Basic residues" evidence="3">
    <location>
        <begin position="487"/>
        <end position="497"/>
    </location>
</feature>
<protein>
    <submittedName>
        <fullName evidence="5">Capsular exopolysaccharide synthesis family protein</fullName>
    </submittedName>
</protein>
<reference evidence="5 6" key="1">
    <citation type="submission" date="2020-07" db="EMBL/GenBank/DDBJ databases">
        <title>Sequencing the genomes of 1000 actinobacteria strains.</title>
        <authorList>
            <person name="Klenk H.-P."/>
        </authorList>
    </citation>
    <scope>NUCLEOTIDE SEQUENCE [LARGE SCALE GENOMIC DNA]</scope>
    <source>
        <strain evidence="5 6">DSM 29531</strain>
    </source>
</reference>
<keyword evidence="2" id="KW-0067">ATP-binding</keyword>
<dbReference type="GO" id="GO:0004713">
    <property type="term" value="F:protein tyrosine kinase activity"/>
    <property type="evidence" value="ECO:0007669"/>
    <property type="project" value="TreeGrafter"/>
</dbReference>
<dbReference type="GO" id="GO:0005524">
    <property type="term" value="F:ATP binding"/>
    <property type="evidence" value="ECO:0007669"/>
    <property type="project" value="UniProtKB-KW"/>
</dbReference>
<feature type="compositionally biased region" description="Low complexity" evidence="3">
    <location>
        <begin position="467"/>
        <end position="479"/>
    </location>
</feature>
<keyword evidence="1" id="KW-0547">Nucleotide-binding</keyword>
<evidence type="ECO:0000256" key="1">
    <source>
        <dbReference type="ARBA" id="ARBA00022741"/>
    </source>
</evidence>
<sequence length="497" mass="52043">MTVVDFLRLSRANWHVLLVAIVVCTLGAYAYVLSLPVTYASSSSAFVQVGGTGNIADTINGSQVAQQKAQAYTTLVGTLPVANEVSKATGIPVGRIAGHITASVGTAALITVSVTCDTPSDCPKIANAALVATANTVKNLESDGGQTVIRVVPLQNATGDGGRISPNVKKHVEAGFAAGVVLGYLLAVLRLMLDQRLRTVQDVETITGAGTLGILPKTSMLRGNSRRDADPHSHAGEALRQLRTNLRFVNVDNPPKAIVVTSPNPGEGKSTVASTLARVLADAGTPTVLIDADLRRPTVAEVYGIDGSVGLSQVLAGTVELEDALRSVSTENLRILPAGRVPPNPSELVGSDRMRSLLSTLREDHMVIIDAPPILPVTDAGLLAAAADGAVLVAVMGRTAKEQLRVSVSMLERINARLLGSVINRAPARGIGAAYYGYGYGGYRRASQRYYSSEVTEPKQQTESTPDVDAATGAVDDGASVSSRSERHVHLKRRAKV</sequence>
<dbReference type="Proteomes" id="UP000571817">
    <property type="component" value="Unassembled WGS sequence"/>
</dbReference>
<gene>
    <name evidence="5" type="ORF">HNR15_002132</name>
</gene>
<dbReference type="PANTHER" id="PTHR32309">
    <property type="entry name" value="TYROSINE-PROTEIN KINASE"/>
    <property type="match status" value="1"/>
</dbReference>
<dbReference type="EMBL" id="JACCFW010000001">
    <property type="protein sequence ID" value="NYJ75169.1"/>
    <property type="molecule type" value="Genomic_DNA"/>
</dbReference>
<dbReference type="Pfam" id="PF10609">
    <property type="entry name" value="ParA"/>
    <property type="match status" value="1"/>
</dbReference>
<dbReference type="InterPro" id="IPR027417">
    <property type="entry name" value="P-loop_NTPase"/>
</dbReference>
<dbReference type="NCBIfam" id="TIGR01007">
    <property type="entry name" value="eps_fam"/>
    <property type="match status" value="1"/>
</dbReference>
<accession>A0A853DGU7</accession>
<dbReference type="CDD" id="cd05387">
    <property type="entry name" value="BY-kinase"/>
    <property type="match status" value="1"/>
</dbReference>
<dbReference type="RefSeq" id="WP_179481614.1">
    <property type="nucleotide sequence ID" value="NZ_JACCFW010000001.1"/>
</dbReference>
<feature type="transmembrane region" description="Helical" evidence="4">
    <location>
        <begin position="12"/>
        <end position="32"/>
    </location>
</feature>
<keyword evidence="4" id="KW-0812">Transmembrane</keyword>
<evidence type="ECO:0000313" key="6">
    <source>
        <dbReference type="Proteomes" id="UP000571817"/>
    </source>
</evidence>
<evidence type="ECO:0000256" key="2">
    <source>
        <dbReference type="ARBA" id="ARBA00022840"/>
    </source>
</evidence>
<proteinExistence type="predicted"/>
<feature type="region of interest" description="Disordered" evidence="3">
    <location>
        <begin position="455"/>
        <end position="497"/>
    </location>
</feature>
<dbReference type="Gene3D" id="3.40.50.300">
    <property type="entry name" value="P-loop containing nucleotide triphosphate hydrolases"/>
    <property type="match status" value="1"/>
</dbReference>
<keyword evidence="6" id="KW-1185">Reference proteome</keyword>
<name>A0A853DGU7_9MICO</name>
<comment type="caution">
    <text evidence="5">The sequence shown here is derived from an EMBL/GenBank/DDBJ whole genome shotgun (WGS) entry which is preliminary data.</text>
</comment>
<feature type="compositionally biased region" description="Polar residues" evidence="3">
    <location>
        <begin position="455"/>
        <end position="465"/>
    </location>
</feature>
<dbReference type="SUPFAM" id="SSF52540">
    <property type="entry name" value="P-loop containing nucleoside triphosphate hydrolases"/>
    <property type="match status" value="1"/>
</dbReference>
<organism evidence="5 6">
    <name type="scientific">Allobranchiibius huperziae</name>
    <dbReference type="NCBI Taxonomy" id="1874116"/>
    <lineage>
        <taxon>Bacteria</taxon>
        <taxon>Bacillati</taxon>
        <taxon>Actinomycetota</taxon>
        <taxon>Actinomycetes</taxon>
        <taxon>Micrococcales</taxon>
        <taxon>Dermacoccaceae</taxon>
        <taxon>Allobranchiibius</taxon>
    </lineage>
</organism>
<evidence type="ECO:0000313" key="5">
    <source>
        <dbReference type="EMBL" id="NYJ75169.1"/>
    </source>
</evidence>